<gene>
    <name evidence="3" type="ORF">ACFOUR_18425</name>
</gene>
<evidence type="ECO:0000256" key="1">
    <source>
        <dbReference type="ARBA" id="ARBA00022801"/>
    </source>
</evidence>
<keyword evidence="1 3" id="KW-0378">Hydrolase</keyword>
<evidence type="ECO:0000259" key="2">
    <source>
        <dbReference type="Pfam" id="PF00326"/>
    </source>
</evidence>
<accession>A0ABD5NTP3</accession>
<dbReference type="GeneID" id="73901705"/>
<dbReference type="InterPro" id="IPR001375">
    <property type="entry name" value="Peptidase_S9_cat"/>
</dbReference>
<proteinExistence type="predicted"/>
<name>A0ABD5NTP3_9EURY</name>
<keyword evidence="4" id="KW-1185">Reference proteome</keyword>
<dbReference type="EC" id="3.4.-.-" evidence="3"/>
<sequence>MSRVTEFREVFGETFASDETESPVETREITYETRDGRELTGTIYDSGVRPSPAVAMVYSPILHLPDKYETYGQFLAKRGYTAFVPNHSLSGMEEAIDEFADAGRWLKDRDWIDEDRVAVYGRSAGGHDVYFQLAKYPGLWAAGIVWAGVADMIPLLEWGHIPDHVLRRLGDPYENAEHWWDRSPITHFENIEDPLLVLHGTADEIVPTSQARLVQRRLHSLGFEEGEDFEFDTFAGLTHGDLDADGKYKKWNRIDTFLDDRL</sequence>
<feature type="domain" description="Peptidase S9 prolyl oligopeptidase catalytic" evidence="2">
    <location>
        <begin position="95"/>
        <end position="260"/>
    </location>
</feature>
<evidence type="ECO:0000313" key="3">
    <source>
        <dbReference type="EMBL" id="MFC3960332.1"/>
    </source>
</evidence>
<dbReference type="GO" id="GO:0016787">
    <property type="term" value="F:hydrolase activity"/>
    <property type="evidence" value="ECO:0007669"/>
    <property type="project" value="UniProtKB-KW"/>
</dbReference>
<dbReference type="RefSeq" id="WP_256532607.1">
    <property type="nucleotide sequence ID" value="NZ_CP101824.1"/>
</dbReference>
<dbReference type="InterPro" id="IPR029058">
    <property type="entry name" value="AB_hydrolase_fold"/>
</dbReference>
<dbReference type="EMBL" id="JBHSAQ010000016">
    <property type="protein sequence ID" value="MFC3960332.1"/>
    <property type="molecule type" value="Genomic_DNA"/>
</dbReference>
<organism evidence="3 4">
    <name type="scientific">Halovivax cerinus</name>
    <dbReference type="NCBI Taxonomy" id="1487865"/>
    <lineage>
        <taxon>Archaea</taxon>
        <taxon>Methanobacteriati</taxon>
        <taxon>Methanobacteriota</taxon>
        <taxon>Stenosarchaea group</taxon>
        <taxon>Halobacteria</taxon>
        <taxon>Halobacteriales</taxon>
        <taxon>Natrialbaceae</taxon>
        <taxon>Halovivax</taxon>
    </lineage>
</organism>
<dbReference type="Proteomes" id="UP001595846">
    <property type="component" value="Unassembled WGS sequence"/>
</dbReference>
<comment type="caution">
    <text evidence="3">The sequence shown here is derived from an EMBL/GenBank/DDBJ whole genome shotgun (WGS) entry which is preliminary data.</text>
</comment>
<dbReference type="PANTHER" id="PTHR42776:SF27">
    <property type="entry name" value="DIPEPTIDYL PEPTIDASE FAMILY MEMBER 6"/>
    <property type="match status" value="1"/>
</dbReference>
<dbReference type="PANTHER" id="PTHR42776">
    <property type="entry name" value="SERINE PEPTIDASE S9 FAMILY MEMBER"/>
    <property type="match status" value="1"/>
</dbReference>
<dbReference type="Gene3D" id="3.40.50.1820">
    <property type="entry name" value="alpha/beta hydrolase"/>
    <property type="match status" value="1"/>
</dbReference>
<dbReference type="SUPFAM" id="SSF53474">
    <property type="entry name" value="alpha/beta-Hydrolases"/>
    <property type="match status" value="1"/>
</dbReference>
<evidence type="ECO:0000313" key="4">
    <source>
        <dbReference type="Proteomes" id="UP001595846"/>
    </source>
</evidence>
<reference evidence="3 4" key="1">
    <citation type="journal article" date="2019" name="Int. J. Syst. Evol. Microbiol.">
        <title>The Global Catalogue of Microorganisms (GCM) 10K type strain sequencing project: providing services to taxonomists for standard genome sequencing and annotation.</title>
        <authorList>
            <consortium name="The Broad Institute Genomics Platform"/>
            <consortium name="The Broad Institute Genome Sequencing Center for Infectious Disease"/>
            <person name="Wu L."/>
            <person name="Ma J."/>
        </authorList>
    </citation>
    <scope>NUCLEOTIDE SEQUENCE [LARGE SCALE GENOMIC DNA]</scope>
    <source>
        <strain evidence="3 4">IBRC-M 10256</strain>
    </source>
</reference>
<protein>
    <submittedName>
        <fullName evidence="3">Alpha/beta hydrolase family protein</fullName>
        <ecNumber evidence="3">3.4.-.-</ecNumber>
    </submittedName>
</protein>
<dbReference type="AlphaFoldDB" id="A0ABD5NTP3"/>
<dbReference type="Pfam" id="PF00326">
    <property type="entry name" value="Peptidase_S9"/>
    <property type="match status" value="1"/>
</dbReference>